<dbReference type="Proteomes" id="UP000772618">
    <property type="component" value="Unassembled WGS sequence"/>
</dbReference>
<sequence>MTTIANNYTWAQHLSLDLNGIGRRISTGIAWFKNLNMPLEENRIFLFVDLNNSTSLAERMGNVRYSMFLSSFFRDFRLCLRKTTGKIYQYVGDEIVVSWPNSRKNLLESIQLVSKFQQALNELKHIYQRKFNFIPEFKAALHQGKVAVTRVGFQKVYRGDILNTCARMLELASRLKLALVTSCVIAEYVKKEMDYCINPIEGVAIRGKAKPMDIYAILK</sequence>
<dbReference type="RefSeq" id="WP_254154261.1">
    <property type="nucleotide sequence ID" value="NZ_JAHESD010000029.1"/>
</dbReference>
<comment type="caution">
    <text evidence="2">The sequence shown here is derived from an EMBL/GenBank/DDBJ whole genome shotgun (WGS) entry which is preliminary data.</text>
</comment>
<dbReference type="SUPFAM" id="SSF55073">
    <property type="entry name" value="Nucleotide cyclase"/>
    <property type="match status" value="1"/>
</dbReference>
<keyword evidence="3" id="KW-1185">Reference proteome</keyword>
<evidence type="ECO:0000259" key="1">
    <source>
        <dbReference type="PROSITE" id="PS50125"/>
    </source>
</evidence>
<protein>
    <submittedName>
        <fullName evidence="2">Adenylate/guanylate cyclase domain-containing protein</fullName>
    </submittedName>
</protein>
<dbReference type="EMBL" id="JAHESD010000029">
    <property type="protein sequence ID" value="MBT1704302.1"/>
    <property type="molecule type" value="Genomic_DNA"/>
</dbReference>
<reference evidence="2 3" key="1">
    <citation type="submission" date="2021-05" db="EMBL/GenBank/DDBJ databases">
        <title>A Polyphasic approach of four new species of the genus Ohtaekwangia: Ohtaekwangia histidinii sp. nov., Ohtaekwangia cretensis sp. nov., Ohtaekwangia indiensis sp. nov., Ohtaekwangia reichenbachii sp. nov. from diverse environment.</title>
        <authorList>
            <person name="Octaviana S."/>
        </authorList>
    </citation>
    <scope>NUCLEOTIDE SEQUENCE [LARGE SCALE GENOMIC DNA]</scope>
    <source>
        <strain evidence="2 3">PWU20</strain>
    </source>
</reference>
<organism evidence="2 3">
    <name type="scientific">Chryseosolibacter indicus</name>
    <dbReference type="NCBI Taxonomy" id="2782351"/>
    <lineage>
        <taxon>Bacteria</taxon>
        <taxon>Pseudomonadati</taxon>
        <taxon>Bacteroidota</taxon>
        <taxon>Cytophagia</taxon>
        <taxon>Cytophagales</taxon>
        <taxon>Chryseotaleaceae</taxon>
        <taxon>Chryseosolibacter</taxon>
    </lineage>
</organism>
<accession>A0ABS5VTZ8</accession>
<dbReference type="PROSITE" id="PS50125">
    <property type="entry name" value="GUANYLATE_CYCLASE_2"/>
    <property type="match status" value="1"/>
</dbReference>
<proteinExistence type="predicted"/>
<dbReference type="InterPro" id="IPR001054">
    <property type="entry name" value="A/G_cyclase"/>
</dbReference>
<dbReference type="Gene3D" id="3.30.70.1230">
    <property type="entry name" value="Nucleotide cyclase"/>
    <property type="match status" value="1"/>
</dbReference>
<feature type="domain" description="Guanylate cyclase" evidence="1">
    <location>
        <begin position="44"/>
        <end position="169"/>
    </location>
</feature>
<evidence type="ECO:0000313" key="3">
    <source>
        <dbReference type="Proteomes" id="UP000772618"/>
    </source>
</evidence>
<evidence type="ECO:0000313" key="2">
    <source>
        <dbReference type="EMBL" id="MBT1704302.1"/>
    </source>
</evidence>
<dbReference type="InterPro" id="IPR029787">
    <property type="entry name" value="Nucleotide_cyclase"/>
</dbReference>
<gene>
    <name evidence="2" type="ORF">KK060_13490</name>
</gene>
<dbReference type="Pfam" id="PF00211">
    <property type="entry name" value="Guanylate_cyc"/>
    <property type="match status" value="1"/>
</dbReference>
<name>A0ABS5VTZ8_9BACT</name>